<feature type="transmembrane region" description="Helical" evidence="1">
    <location>
        <begin position="250"/>
        <end position="268"/>
    </location>
</feature>
<comment type="caution">
    <text evidence="2">The sequence shown here is derived from an EMBL/GenBank/DDBJ whole genome shotgun (WGS) entry which is preliminary data.</text>
</comment>
<feature type="transmembrane region" description="Helical" evidence="1">
    <location>
        <begin position="194"/>
        <end position="217"/>
    </location>
</feature>
<name>A0ABD5ND37_9EURY</name>
<keyword evidence="1" id="KW-0812">Transmembrane</keyword>
<reference evidence="2 3" key="1">
    <citation type="journal article" date="2019" name="Int. J. Syst. Evol. Microbiol.">
        <title>The Global Catalogue of Microorganisms (GCM) 10K type strain sequencing project: providing services to taxonomists for standard genome sequencing and annotation.</title>
        <authorList>
            <consortium name="The Broad Institute Genomics Platform"/>
            <consortium name="The Broad Institute Genome Sequencing Center for Infectious Disease"/>
            <person name="Wu L."/>
            <person name="Ma J."/>
        </authorList>
    </citation>
    <scope>NUCLEOTIDE SEQUENCE [LARGE SCALE GENOMIC DNA]</scope>
    <source>
        <strain evidence="2 3">CGMCC 1.12562</strain>
    </source>
</reference>
<dbReference type="Proteomes" id="UP001595660">
    <property type="component" value="Unassembled WGS sequence"/>
</dbReference>
<evidence type="ECO:0000256" key="1">
    <source>
        <dbReference type="SAM" id="Phobius"/>
    </source>
</evidence>
<dbReference type="AlphaFoldDB" id="A0ABD5ND37"/>
<evidence type="ECO:0000313" key="2">
    <source>
        <dbReference type="EMBL" id="MFC3476986.1"/>
    </source>
</evidence>
<dbReference type="InterPro" id="IPR007404">
    <property type="entry name" value="YdjM-like"/>
</dbReference>
<dbReference type="GO" id="GO:0016787">
    <property type="term" value="F:hydrolase activity"/>
    <property type="evidence" value="ECO:0007669"/>
    <property type="project" value="UniProtKB-KW"/>
</dbReference>
<organism evidence="2 3">
    <name type="scientific">Halobacterium litoreum</name>
    <dbReference type="NCBI Taxonomy" id="2039234"/>
    <lineage>
        <taxon>Archaea</taxon>
        <taxon>Methanobacteriati</taxon>
        <taxon>Methanobacteriota</taxon>
        <taxon>Stenosarchaea group</taxon>
        <taxon>Halobacteria</taxon>
        <taxon>Halobacteriales</taxon>
        <taxon>Halobacteriaceae</taxon>
        <taxon>Halobacterium</taxon>
    </lineage>
</organism>
<dbReference type="Pfam" id="PF04307">
    <property type="entry name" value="YdjM"/>
    <property type="match status" value="1"/>
</dbReference>
<evidence type="ECO:0000313" key="3">
    <source>
        <dbReference type="Proteomes" id="UP001595660"/>
    </source>
</evidence>
<feature type="transmembrane region" description="Helical" evidence="1">
    <location>
        <begin position="29"/>
        <end position="53"/>
    </location>
</feature>
<feature type="transmembrane region" description="Helical" evidence="1">
    <location>
        <begin position="106"/>
        <end position="139"/>
    </location>
</feature>
<dbReference type="EMBL" id="JBHRWN010000002">
    <property type="protein sequence ID" value="MFC3476986.1"/>
    <property type="molecule type" value="Genomic_DNA"/>
</dbReference>
<keyword evidence="1" id="KW-1133">Transmembrane helix</keyword>
<keyword evidence="2" id="KW-0378">Hydrolase</keyword>
<keyword evidence="1" id="KW-0472">Membrane</keyword>
<keyword evidence="3" id="KW-1185">Reference proteome</keyword>
<gene>
    <name evidence="2" type="ORF">ACFOKC_04535</name>
</gene>
<feature type="transmembrane region" description="Helical" evidence="1">
    <location>
        <begin position="280"/>
        <end position="303"/>
    </location>
</feature>
<sequence>MFVGHATLAFGLVALAALRYGASRERALALGVAAGLFAAVPDVDMAYALVGLAGADPSSPLAVANSFWGASTAVHRAVTHSLVVAVPAAVAFALAPTRRGVAAVALVGLVAVVGFVSGPLAATIVALFAVCGVAVAYGADQFGVRGRSLLAVALVGLGTHPFGDLVTGKPPELLYPLRVAVFDGRVTLFADPTLHLLGAFALELAAVWVGVVAALALADVRLTDHVDGRATAGVAYALAALVVPPPTLDLSYPFVFSVVAVGFVGAVPHPRRDRLLPSPVTALVTGLTAVTVAGAAYAVAYLAGIA</sequence>
<dbReference type="GeneID" id="69117093"/>
<dbReference type="RefSeq" id="WP_232571877.1">
    <property type="nucleotide sequence ID" value="NZ_CP089466.1"/>
</dbReference>
<feature type="transmembrane region" description="Helical" evidence="1">
    <location>
        <begin position="6"/>
        <end position="22"/>
    </location>
</feature>
<accession>A0ABD5ND37</accession>
<protein>
    <submittedName>
        <fullName evidence="2">Metal-dependent hydrolase</fullName>
    </submittedName>
</protein>
<feature type="transmembrane region" description="Helical" evidence="1">
    <location>
        <begin position="73"/>
        <end position="94"/>
    </location>
</feature>
<proteinExistence type="predicted"/>